<protein>
    <submittedName>
        <fullName evidence="2">Uncharacterized protein</fullName>
    </submittedName>
</protein>
<name>A0AA40T208_9NOST</name>
<dbReference type="RefSeq" id="WP_191760661.1">
    <property type="nucleotide sequence ID" value="NZ_VJXY01000041.1"/>
</dbReference>
<dbReference type="EMBL" id="VJXY01000041">
    <property type="protein sequence ID" value="MBD6619466.1"/>
    <property type="molecule type" value="Genomic_DNA"/>
</dbReference>
<keyword evidence="3" id="KW-1185">Reference proteome</keyword>
<gene>
    <name evidence="2" type="ORF">FNW02_27475</name>
</gene>
<keyword evidence="1" id="KW-1133">Transmembrane helix</keyword>
<evidence type="ECO:0000313" key="2">
    <source>
        <dbReference type="EMBL" id="MBD6619466.1"/>
    </source>
</evidence>
<evidence type="ECO:0000313" key="3">
    <source>
        <dbReference type="Proteomes" id="UP001165986"/>
    </source>
</evidence>
<accession>A0AA40T208</accession>
<comment type="caution">
    <text evidence="2">The sequence shown here is derived from an EMBL/GenBank/DDBJ whole genome shotgun (WGS) entry which is preliminary data.</text>
</comment>
<evidence type="ECO:0000256" key="1">
    <source>
        <dbReference type="SAM" id="Phobius"/>
    </source>
</evidence>
<dbReference type="AlphaFoldDB" id="A0AA40T208"/>
<reference evidence="2" key="1">
    <citation type="submission" date="2019-07" db="EMBL/GenBank/DDBJ databases">
        <title>Toxilogical consequences of a new and cryptic species of cyanobacteria (Komarekiella delphini-convector) recovered from the epidermis of a bottlenose dolphin and 1500 ft. in the air.</title>
        <authorList>
            <person name="Brown A.O."/>
            <person name="Dvorak P."/>
            <person name="Villanueva C.D."/>
            <person name="Foss A.J."/>
            <person name="Garvey A.D."/>
            <person name="Gibson Q.A."/>
            <person name="Johansen J.R."/>
            <person name="Casamatta D.A."/>
        </authorList>
    </citation>
    <scope>NUCLEOTIDE SEQUENCE</scope>
    <source>
        <strain evidence="2">SJRDD-AB1</strain>
    </source>
</reference>
<dbReference type="Proteomes" id="UP001165986">
    <property type="component" value="Unassembled WGS sequence"/>
</dbReference>
<feature type="transmembrane region" description="Helical" evidence="1">
    <location>
        <begin position="32"/>
        <end position="59"/>
    </location>
</feature>
<proteinExistence type="predicted"/>
<keyword evidence="1" id="KW-0472">Membrane</keyword>
<sequence length="84" mass="9515">MPLFFLIPLCTALVTGYLFKKRNDEIAYLADVFAVISLILSLVLAPWQIQLVLLIIVLISTNRLLQKNEHKQTEATGKPPRPIK</sequence>
<keyword evidence="1" id="KW-0812">Transmembrane</keyword>
<organism evidence="2 3">
    <name type="scientific">Komarekiella delphini-convector SJRDD-AB1</name>
    <dbReference type="NCBI Taxonomy" id="2593771"/>
    <lineage>
        <taxon>Bacteria</taxon>
        <taxon>Bacillati</taxon>
        <taxon>Cyanobacteriota</taxon>
        <taxon>Cyanophyceae</taxon>
        <taxon>Nostocales</taxon>
        <taxon>Nostocaceae</taxon>
        <taxon>Komarekiella</taxon>
        <taxon>Komarekiella delphini-convector</taxon>
    </lineage>
</organism>